<keyword evidence="7" id="KW-1185">Reference proteome</keyword>
<keyword evidence="1" id="KW-0479">Metal-binding</keyword>
<dbReference type="PROSITE" id="PS00018">
    <property type="entry name" value="EF_HAND_1"/>
    <property type="match status" value="2"/>
</dbReference>
<dbReference type="Pfam" id="PF13499">
    <property type="entry name" value="EF-hand_7"/>
    <property type="match status" value="1"/>
</dbReference>
<evidence type="ECO:0000256" key="3">
    <source>
        <dbReference type="ARBA" id="ARBA00022837"/>
    </source>
</evidence>
<proteinExistence type="predicted"/>
<accession>A0A6B0QW42</accession>
<dbReference type="GO" id="GO:0005509">
    <property type="term" value="F:calcium ion binding"/>
    <property type="evidence" value="ECO:0007669"/>
    <property type="project" value="InterPro"/>
</dbReference>
<gene>
    <name evidence="6" type="ORF">E5288_WYG012724</name>
</gene>
<evidence type="ECO:0000256" key="1">
    <source>
        <dbReference type="ARBA" id="ARBA00022723"/>
    </source>
</evidence>
<organism evidence="6 7">
    <name type="scientific">Bos mutus</name>
    <name type="common">wild yak</name>
    <dbReference type="NCBI Taxonomy" id="72004"/>
    <lineage>
        <taxon>Eukaryota</taxon>
        <taxon>Metazoa</taxon>
        <taxon>Chordata</taxon>
        <taxon>Craniata</taxon>
        <taxon>Vertebrata</taxon>
        <taxon>Euteleostomi</taxon>
        <taxon>Mammalia</taxon>
        <taxon>Eutheria</taxon>
        <taxon>Laurasiatheria</taxon>
        <taxon>Artiodactyla</taxon>
        <taxon>Ruminantia</taxon>
        <taxon>Pecora</taxon>
        <taxon>Bovidae</taxon>
        <taxon>Bovinae</taxon>
        <taxon>Bos</taxon>
    </lineage>
</organism>
<protein>
    <recommendedName>
        <fullName evidence="5">EF-hand domain-containing protein</fullName>
    </recommendedName>
</protein>
<keyword evidence="3" id="KW-0106">Calcium</keyword>
<dbReference type="Gene3D" id="1.10.238.10">
    <property type="entry name" value="EF-hand"/>
    <property type="match status" value="1"/>
</dbReference>
<evidence type="ECO:0000313" key="7">
    <source>
        <dbReference type="Proteomes" id="UP000322234"/>
    </source>
</evidence>
<feature type="compositionally biased region" description="Polar residues" evidence="4">
    <location>
        <begin position="354"/>
        <end position="366"/>
    </location>
</feature>
<feature type="domain" description="EF-hand" evidence="5">
    <location>
        <begin position="121"/>
        <end position="156"/>
    </location>
</feature>
<dbReference type="InterPro" id="IPR002048">
    <property type="entry name" value="EF_hand_dom"/>
</dbReference>
<dbReference type="SUPFAM" id="SSF47473">
    <property type="entry name" value="EF-hand"/>
    <property type="match status" value="1"/>
</dbReference>
<keyword evidence="2" id="KW-0677">Repeat</keyword>
<feature type="domain" description="EF-hand" evidence="5">
    <location>
        <begin position="65"/>
        <end position="100"/>
    </location>
</feature>
<dbReference type="AlphaFoldDB" id="A0A6B0QW42"/>
<comment type="caution">
    <text evidence="6">The sequence shown here is derived from an EMBL/GenBank/DDBJ whole genome shotgun (WGS) entry which is preliminary data.</text>
</comment>
<dbReference type="InterPro" id="IPR011992">
    <property type="entry name" value="EF-hand-dom_pair"/>
</dbReference>
<evidence type="ECO:0000256" key="4">
    <source>
        <dbReference type="SAM" id="MobiDB-lite"/>
    </source>
</evidence>
<evidence type="ECO:0000313" key="6">
    <source>
        <dbReference type="EMBL" id="MXQ81027.1"/>
    </source>
</evidence>
<dbReference type="CDD" id="cd00051">
    <property type="entry name" value="EFh"/>
    <property type="match status" value="1"/>
</dbReference>
<evidence type="ECO:0000259" key="5">
    <source>
        <dbReference type="PROSITE" id="PS50222"/>
    </source>
</evidence>
<dbReference type="PANTHER" id="PTHR23055">
    <property type="entry name" value="CALCIUM BINDING PROTEINS"/>
    <property type="match status" value="1"/>
</dbReference>
<dbReference type="PROSITE" id="PS50222">
    <property type="entry name" value="EF_HAND_2"/>
    <property type="match status" value="2"/>
</dbReference>
<dbReference type="EMBL" id="VBQZ03000006">
    <property type="protein sequence ID" value="MXQ81027.1"/>
    <property type="molecule type" value="Genomic_DNA"/>
</dbReference>
<name>A0A6B0QW42_9CETA</name>
<evidence type="ECO:0000256" key="2">
    <source>
        <dbReference type="ARBA" id="ARBA00022737"/>
    </source>
</evidence>
<sequence length="393" mass="42969">MNRKKLQKLTDSLTKNCKHFSKFEVKCLINLFYNLVGEVTERQGVIIGLDRNAFRNILHMTFGMTDDMIMDRVFRGFDKDNDGCISVTEWVYGLSVFLRGTLEEKMKCKISLILLVYPDEGIKDLVEITLKKMDHDHDGKLSFADYEQAVREETLLLEAFGPCLPDPKSQSEFEAQVFKDPNEFNEFPVGAKGIGRSSRKTGLILLKKDEPRLPPANSRAAVGRQVRKSSSRAVLGGSFPALHNLNVPTFAVTNNSPNELSSEINLLTSFITSLPGVTLCLDSLWQLVNDFIPEGSLNFTAGPPSTRVPPEDQPLLLLRLGPGASPPPPSRLSGAQHCVCPGVAGLGLRGTVVTRSLPPTGSSTRSPLHALGGPSGRAAQPLSSTERLCLGNK</sequence>
<dbReference type="InterPro" id="IPR028846">
    <property type="entry name" value="Recoverin"/>
</dbReference>
<reference evidence="6" key="1">
    <citation type="submission" date="2019-10" db="EMBL/GenBank/DDBJ databases">
        <title>The sequence and de novo assembly of the wild yak genome.</title>
        <authorList>
            <person name="Liu Y."/>
        </authorList>
    </citation>
    <scope>NUCLEOTIDE SEQUENCE [LARGE SCALE GENOMIC DNA]</scope>
    <source>
        <strain evidence="6">WY2019</strain>
    </source>
</reference>
<dbReference type="SMART" id="SM00054">
    <property type="entry name" value="EFh"/>
    <property type="match status" value="2"/>
</dbReference>
<feature type="region of interest" description="Disordered" evidence="4">
    <location>
        <begin position="354"/>
        <end position="393"/>
    </location>
</feature>
<dbReference type="Proteomes" id="UP000322234">
    <property type="component" value="Unassembled WGS sequence"/>
</dbReference>
<dbReference type="InterPro" id="IPR018247">
    <property type="entry name" value="EF_Hand_1_Ca_BS"/>
</dbReference>
<dbReference type="PANTHER" id="PTHR23055:SF75">
    <property type="entry name" value="CALAXIN"/>
    <property type="match status" value="1"/>
</dbReference>